<keyword evidence="1" id="KW-0812">Transmembrane</keyword>
<dbReference type="InterPro" id="IPR003399">
    <property type="entry name" value="Mce/MlaD"/>
</dbReference>
<dbReference type="GO" id="GO:0005543">
    <property type="term" value="F:phospholipid binding"/>
    <property type="evidence" value="ECO:0007669"/>
    <property type="project" value="TreeGrafter"/>
</dbReference>
<dbReference type="InterPro" id="IPR052336">
    <property type="entry name" value="MlaD_Phospholipid_Transporter"/>
</dbReference>
<dbReference type="NCBIfam" id="TIGR04430">
    <property type="entry name" value="OM_asym_MlaD"/>
    <property type="match status" value="1"/>
</dbReference>
<organism evidence="3 4">
    <name type="scientific">Desulfonema magnum</name>
    <dbReference type="NCBI Taxonomy" id="45655"/>
    <lineage>
        <taxon>Bacteria</taxon>
        <taxon>Pseudomonadati</taxon>
        <taxon>Thermodesulfobacteriota</taxon>
        <taxon>Desulfobacteria</taxon>
        <taxon>Desulfobacterales</taxon>
        <taxon>Desulfococcaceae</taxon>
        <taxon>Desulfonema</taxon>
    </lineage>
</organism>
<dbReference type="Proteomes" id="UP000663722">
    <property type="component" value="Chromosome"/>
</dbReference>
<keyword evidence="1" id="KW-1133">Transmembrane helix</keyword>
<dbReference type="PANTHER" id="PTHR33371:SF4">
    <property type="entry name" value="INTERMEMBRANE PHOSPHOLIPID TRANSPORT SYSTEM BINDING PROTEIN MLAD"/>
    <property type="match status" value="1"/>
</dbReference>
<dbReference type="AlphaFoldDB" id="A0A975BPE7"/>
<evidence type="ECO:0000256" key="1">
    <source>
        <dbReference type="SAM" id="Phobius"/>
    </source>
</evidence>
<dbReference type="Pfam" id="PF02470">
    <property type="entry name" value="MlaD"/>
    <property type="match status" value="1"/>
</dbReference>
<dbReference type="EMBL" id="CP061800">
    <property type="protein sequence ID" value="QTA88923.1"/>
    <property type="molecule type" value="Genomic_DNA"/>
</dbReference>
<keyword evidence="1" id="KW-0472">Membrane</keyword>
<feature type="domain" description="Mce/MlaD" evidence="2">
    <location>
        <begin position="39"/>
        <end position="115"/>
    </location>
</feature>
<evidence type="ECO:0000259" key="2">
    <source>
        <dbReference type="Pfam" id="PF02470"/>
    </source>
</evidence>
<proteinExistence type="predicted"/>
<name>A0A975BPE7_9BACT</name>
<keyword evidence="4" id="KW-1185">Reference proteome</keyword>
<sequence length="148" mass="15615">MKKSSVEISVGIFVIIGILCAGYLSIKLGKMEWIGGNDYALYARFESVSGLKAGAEVQMAGVPVGKVHSVSLDLEDKVALVEIKVNNEIKLADDVIASVKTAGLIGDKYIKLSAGGSDEFLSPGDSIDETESALDIEELVSKYVFGGV</sequence>
<feature type="transmembrane region" description="Helical" evidence="1">
    <location>
        <begin position="6"/>
        <end position="26"/>
    </location>
</feature>
<evidence type="ECO:0000313" key="3">
    <source>
        <dbReference type="EMBL" id="QTA88923.1"/>
    </source>
</evidence>
<accession>A0A975BPE7</accession>
<dbReference type="GO" id="GO:0005548">
    <property type="term" value="F:phospholipid transporter activity"/>
    <property type="evidence" value="ECO:0007669"/>
    <property type="project" value="TreeGrafter"/>
</dbReference>
<dbReference type="RefSeq" id="WP_207683468.1">
    <property type="nucleotide sequence ID" value="NZ_CP061800.1"/>
</dbReference>
<gene>
    <name evidence="3" type="primary">mlaD</name>
    <name evidence="3" type="ORF">dnm_049700</name>
</gene>
<reference evidence="3" key="1">
    <citation type="journal article" date="2021" name="Microb. Physiol.">
        <title>Proteogenomic Insights into the Physiology of Marine, Sulfate-Reducing, Filamentous Desulfonema limicola and Desulfonema magnum.</title>
        <authorList>
            <person name="Schnaars V."/>
            <person name="Wohlbrand L."/>
            <person name="Scheve S."/>
            <person name="Hinrichs C."/>
            <person name="Reinhardt R."/>
            <person name="Rabus R."/>
        </authorList>
    </citation>
    <scope>NUCLEOTIDE SEQUENCE</scope>
    <source>
        <strain evidence="3">4be13</strain>
    </source>
</reference>
<dbReference type="InterPro" id="IPR030970">
    <property type="entry name" value="ABC_MlaD"/>
</dbReference>
<protein>
    <submittedName>
        <fullName evidence="3">Intermembrane phospholipid transport system binding protein</fullName>
    </submittedName>
</protein>
<dbReference type="KEGG" id="dmm:dnm_049700"/>
<evidence type="ECO:0000313" key="4">
    <source>
        <dbReference type="Proteomes" id="UP000663722"/>
    </source>
</evidence>
<dbReference type="PANTHER" id="PTHR33371">
    <property type="entry name" value="INTERMEMBRANE PHOSPHOLIPID TRANSPORT SYSTEM BINDING PROTEIN MLAD-RELATED"/>
    <property type="match status" value="1"/>
</dbReference>